<feature type="short sequence motif" description="HXTX 2" evidence="2">
    <location>
        <begin position="121"/>
        <end position="124"/>
    </location>
</feature>
<feature type="short sequence motif" description="HXTX 1" evidence="2">
    <location>
        <begin position="37"/>
        <end position="40"/>
    </location>
</feature>
<evidence type="ECO:0000313" key="4">
    <source>
        <dbReference type="EMBL" id="GEO80918.1"/>
    </source>
</evidence>
<evidence type="ECO:0000313" key="5">
    <source>
        <dbReference type="Proteomes" id="UP000321567"/>
    </source>
</evidence>
<dbReference type="EC" id="3.1.4.58" evidence="2"/>
<dbReference type="Gene3D" id="3.90.1140.10">
    <property type="entry name" value="Cyclic phosphodiesterase"/>
    <property type="match status" value="1"/>
</dbReference>
<dbReference type="InterPro" id="IPR004175">
    <property type="entry name" value="RNA_CPDase"/>
</dbReference>
<dbReference type="AlphaFoldDB" id="A0A512H666"/>
<reference evidence="4 5" key="1">
    <citation type="submission" date="2019-07" db="EMBL/GenBank/DDBJ databases">
        <title>Whole genome shotgun sequence of Rhodospirillum oryzae NBRC 107573.</title>
        <authorList>
            <person name="Hosoyama A."/>
            <person name="Uohara A."/>
            <person name="Ohji S."/>
            <person name="Ichikawa N."/>
        </authorList>
    </citation>
    <scope>NUCLEOTIDE SEQUENCE [LARGE SCALE GENOMIC DNA]</scope>
    <source>
        <strain evidence="4 5">NBRC 107573</strain>
    </source>
</reference>
<comment type="caution">
    <text evidence="4">The sequence shown here is derived from an EMBL/GenBank/DDBJ whole genome shotgun (WGS) entry which is preliminary data.</text>
</comment>
<comment type="similarity">
    <text evidence="2">Belongs to the 2H phosphoesterase superfamily. ThpR family.</text>
</comment>
<dbReference type="EMBL" id="BJZO01000020">
    <property type="protein sequence ID" value="GEO80918.1"/>
    <property type="molecule type" value="Genomic_DNA"/>
</dbReference>
<accession>A0A512H666</accession>
<evidence type="ECO:0000256" key="1">
    <source>
        <dbReference type="ARBA" id="ARBA00022801"/>
    </source>
</evidence>
<dbReference type="InterPro" id="IPR014051">
    <property type="entry name" value="Phosphoesterase_HXTX"/>
</dbReference>
<keyword evidence="5" id="KW-1185">Reference proteome</keyword>
<feature type="active site" description="Proton acceptor" evidence="2">
    <location>
        <position position="121"/>
    </location>
</feature>
<dbReference type="GO" id="GO:0004113">
    <property type="term" value="F:2',3'-cyclic-nucleotide 3'-phosphodiesterase activity"/>
    <property type="evidence" value="ECO:0007669"/>
    <property type="project" value="InterPro"/>
</dbReference>
<proteinExistence type="inferred from homology"/>
<dbReference type="InterPro" id="IPR009097">
    <property type="entry name" value="Cyclic_Pdiesterase"/>
</dbReference>
<protein>
    <recommendedName>
        <fullName evidence="2">RNA 2',3'-cyclic phosphodiesterase</fullName>
        <shortName evidence="2">RNA 2',3'-CPDase</shortName>
        <ecNumber evidence="2">3.1.4.58</ecNumber>
    </recommendedName>
</protein>
<dbReference type="PANTHER" id="PTHR35561:SF1">
    <property type="entry name" value="RNA 2',3'-CYCLIC PHOSPHODIESTERASE"/>
    <property type="match status" value="1"/>
</dbReference>
<evidence type="ECO:0000256" key="2">
    <source>
        <dbReference type="HAMAP-Rule" id="MF_01940"/>
    </source>
</evidence>
<dbReference type="OrthoDB" id="9793819at2"/>
<evidence type="ECO:0000259" key="3">
    <source>
        <dbReference type="Pfam" id="PF02834"/>
    </source>
</evidence>
<keyword evidence="1 2" id="KW-0378">Hydrolase</keyword>
<comment type="function">
    <text evidence="2">Hydrolyzes RNA 2',3'-cyclic phosphodiester to an RNA 2'-phosphomonoester.</text>
</comment>
<dbReference type="RefSeq" id="WP_147162964.1">
    <property type="nucleotide sequence ID" value="NZ_BJZO01000020.1"/>
</dbReference>
<dbReference type="HAMAP" id="MF_01940">
    <property type="entry name" value="RNA_CPDase"/>
    <property type="match status" value="1"/>
</dbReference>
<dbReference type="SUPFAM" id="SSF55144">
    <property type="entry name" value="LigT-like"/>
    <property type="match status" value="1"/>
</dbReference>
<dbReference type="NCBIfam" id="TIGR02258">
    <property type="entry name" value="2_5_ligase"/>
    <property type="match status" value="1"/>
</dbReference>
<name>A0A512H666_9PROT</name>
<dbReference type="PANTHER" id="PTHR35561">
    <property type="entry name" value="RNA 2',3'-CYCLIC PHOSPHODIESTERASE"/>
    <property type="match status" value="1"/>
</dbReference>
<dbReference type="Proteomes" id="UP000321567">
    <property type="component" value="Unassembled WGS sequence"/>
</dbReference>
<dbReference type="GO" id="GO:0008664">
    <property type="term" value="F:RNA 2',3'-cyclic 3'-phosphodiesterase activity"/>
    <property type="evidence" value="ECO:0007669"/>
    <property type="project" value="UniProtKB-EC"/>
</dbReference>
<feature type="active site" description="Proton donor" evidence="2">
    <location>
        <position position="37"/>
    </location>
</feature>
<dbReference type="Pfam" id="PF02834">
    <property type="entry name" value="LigT_PEase"/>
    <property type="match status" value="2"/>
</dbReference>
<organism evidence="4 5">
    <name type="scientific">Pararhodospirillum oryzae</name>
    <dbReference type="NCBI Taxonomy" id="478448"/>
    <lineage>
        <taxon>Bacteria</taxon>
        <taxon>Pseudomonadati</taxon>
        <taxon>Pseudomonadota</taxon>
        <taxon>Alphaproteobacteria</taxon>
        <taxon>Rhodospirillales</taxon>
        <taxon>Rhodospirillaceae</taxon>
        <taxon>Pararhodospirillum</taxon>
    </lineage>
</organism>
<gene>
    <name evidence="4" type="ORF">ROR02_10490</name>
</gene>
<sequence length="182" mass="19849">MIRLFVALVPPQSVRGSLADLGRGIPGVRWMPPESLHLTLRFLGEVEEGLAREIDAALLGVRWSPVPVRLRDLGVFGKGARRHTLWAGVEPGPALAGLKGRIDASLRPLGIAGDARQFSPHITLARLTRPHEERLQAFIEGASLLVGGTFVADSFTLFSSHLGREGPHYEPWATYPLEEPRG</sequence>
<comment type="catalytic activity">
    <reaction evidence="2">
        <text>a 3'-end 2',3'-cyclophospho-ribonucleotide-RNA + H2O = a 3'-end 2'-phospho-ribonucleotide-RNA + H(+)</text>
        <dbReference type="Rhea" id="RHEA:11828"/>
        <dbReference type="Rhea" id="RHEA-COMP:10464"/>
        <dbReference type="Rhea" id="RHEA-COMP:17353"/>
        <dbReference type="ChEBI" id="CHEBI:15377"/>
        <dbReference type="ChEBI" id="CHEBI:15378"/>
        <dbReference type="ChEBI" id="CHEBI:83064"/>
        <dbReference type="ChEBI" id="CHEBI:173113"/>
        <dbReference type="EC" id="3.1.4.58"/>
    </reaction>
</comment>
<feature type="domain" description="Phosphoesterase HXTX" evidence="3">
    <location>
        <begin position="10"/>
        <end position="86"/>
    </location>
</feature>
<feature type="domain" description="Phosphoesterase HXTX" evidence="3">
    <location>
        <begin position="93"/>
        <end position="169"/>
    </location>
</feature>